<keyword evidence="8" id="KW-1185">Reference proteome</keyword>
<feature type="transmembrane region" description="Helical" evidence="6">
    <location>
        <begin position="236"/>
        <end position="258"/>
    </location>
</feature>
<dbReference type="RefSeq" id="WP_207690109.1">
    <property type="nucleotide sequence ID" value="NZ_CP061799.1"/>
</dbReference>
<keyword evidence="4 6" id="KW-1133">Transmembrane helix</keyword>
<reference evidence="7" key="1">
    <citation type="journal article" date="2021" name="Microb. Physiol.">
        <title>Proteogenomic Insights into the Physiology of Marine, Sulfate-Reducing, Filamentous Desulfonema limicola and Desulfonema magnum.</title>
        <authorList>
            <person name="Schnaars V."/>
            <person name="Wohlbrand L."/>
            <person name="Scheve S."/>
            <person name="Hinrichs C."/>
            <person name="Reinhardt R."/>
            <person name="Rabus R."/>
        </authorList>
    </citation>
    <scope>NUCLEOTIDE SEQUENCE</scope>
    <source>
        <strain evidence="7">5ac10</strain>
    </source>
</reference>
<feature type="transmembrane region" description="Helical" evidence="6">
    <location>
        <begin position="270"/>
        <end position="293"/>
    </location>
</feature>
<evidence type="ECO:0000256" key="1">
    <source>
        <dbReference type="ARBA" id="ARBA00004651"/>
    </source>
</evidence>
<organism evidence="7 8">
    <name type="scientific">Desulfonema limicola</name>
    <dbReference type="NCBI Taxonomy" id="45656"/>
    <lineage>
        <taxon>Bacteria</taxon>
        <taxon>Pseudomonadati</taxon>
        <taxon>Thermodesulfobacteriota</taxon>
        <taxon>Desulfobacteria</taxon>
        <taxon>Desulfobacterales</taxon>
        <taxon>Desulfococcaceae</taxon>
        <taxon>Desulfonema</taxon>
    </lineage>
</organism>
<dbReference type="GO" id="GO:0005886">
    <property type="term" value="C:plasma membrane"/>
    <property type="evidence" value="ECO:0007669"/>
    <property type="project" value="UniProtKB-SubCell"/>
</dbReference>
<evidence type="ECO:0000256" key="3">
    <source>
        <dbReference type="ARBA" id="ARBA00022692"/>
    </source>
</evidence>
<gene>
    <name evidence="7" type="ORF">dnl_04380</name>
</gene>
<feature type="transmembrane region" description="Helical" evidence="6">
    <location>
        <begin position="161"/>
        <end position="185"/>
    </location>
</feature>
<dbReference type="KEGG" id="dli:dnl_04380"/>
<feature type="transmembrane region" description="Helical" evidence="6">
    <location>
        <begin position="205"/>
        <end position="229"/>
    </location>
</feature>
<name>A0A975GEG6_9BACT</name>
<comment type="subcellular location">
    <subcellularLocation>
        <location evidence="1">Cell membrane</location>
        <topology evidence="1">Multi-pass membrane protein</topology>
    </subcellularLocation>
</comment>
<dbReference type="PANTHER" id="PTHR30213">
    <property type="entry name" value="INNER MEMBRANE PROTEIN YHJD"/>
    <property type="match status" value="1"/>
</dbReference>
<evidence type="ECO:0000313" key="7">
    <source>
        <dbReference type="EMBL" id="QTA78221.1"/>
    </source>
</evidence>
<proteinExistence type="predicted"/>
<sequence>MEKIKEKIFLAVNFIKKDVWRIRTKNLSPGKKFSIKFIRIILLTIRSFNENQCPLRASALTFYTVLSIVPLAAMAFGIAKGFGVEKLLEKRLLENFQGQEDVMIKVFDFARTMLETTKGGLIAGIGIAVLFWTVIKVLGHIESSLNAIWNIKNSRTPGRKLSDYLSFMFIAPTLVIVSGSVNVFIQTQVIMITQKISLLGIFSPLIFFGLKFLPYTLIWILFTIIYTLMPNGRVQILSGALAGITAGTIYQLAQWFYINFQVGVASYGAIYGSFAALPLFLVWLQVSWLIVLFGACISASHQNVDIYEFEPDSRQISPGFKKLLSLQAAHLLINNFAKGREPLSGVQISDKLEIPIYLTEKILQSLIDSKIILYAKTNSDENTFYQPARDINHITIKYVLDALDHNGVKEIPVAQNQTFESLSKALESFNNAVENSSENKLLKDL</sequence>
<feature type="transmembrane region" description="Helical" evidence="6">
    <location>
        <begin position="121"/>
        <end position="141"/>
    </location>
</feature>
<evidence type="ECO:0000256" key="4">
    <source>
        <dbReference type="ARBA" id="ARBA00022989"/>
    </source>
</evidence>
<dbReference type="PANTHER" id="PTHR30213:SF0">
    <property type="entry name" value="UPF0761 MEMBRANE PROTEIN YIHY"/>
    <property type="match status" value="1"/>
</dbReference>
<dbReference type="Proteomes" id="UP000663720">
    <property type="component" value="Chromosome"/>
</dbReference>
<protein>
    <submittedName>
        <fullName evidence="7">Virulence factor family protein, BrkB-like</fullName>
    </submittedName>
</protein>
<accession>A0A975GEG6</accession>
<evidence type="ECO:0000256" key="5">
    <source>
        <dbReference type="ARBA" id="ARBA00023136"/>
    </source>
</evidence>
<dbReference type="Pfam" id="PF03631">
    <property type="entry name" value="Virul_fac_BrkB"/>
    <property type="match status" value="1"/>
</dbReference>
<dbReference type="Gene3D" id="1.10.10.10">
    <property type="entry name" value="Winged helix-like DNA-binding domain superfamily/Winged helix DNA-binding domain"/>
    <property type="match status" value="1"/>
</dbReference>
<keyword evidence="5 6" id="KW-0472">Membrane</keyword>
<dbReference type="InterPro" id="IPR017039">
    <property type="entry name" value="Virul_fac_BrkB"/>
</dbReference>
<dbReference type="InterPro" id="IPR036388">
    <property type="entry name" value="WH-like_DNA-bd_sf"/>
</dbReference>
<evidence type="ECO:0000256" key="2">
    <source>
        <dbReference type="ARBA" id="ARBA00022475"/>
    </source>
</evidence>
<evidence type="ECO:0000313" key="8">
    <source>
        <dbReference type="Proteomes" id="UP000663720"/>
    </source>
</evidence>
<dbReference type="AlphaFoldDB" id="A0A975GEG6"/>
<dbReference type="NCBIfam" id="TIGR00765">
    <property type="entry name" value="yihY_not_rbn"/>
    <property type="match status" value="1"/>
</dbReference>
<feature type="transmembrane region" description="Helical" evidence="6">
    <location>
        <begin position="60"/>
        <end position="79"/>
    </location>
</feature>
<evidence type="ECO:0000256" key="6">
    <source>
        <dbReference type="SAM" id="Phobius"/>
    </source>
</evidence>
<keyword evidence="2" id="KW-1003">Cell membrane</keyword>
<dbReference type="EMBL" id="CP061799">
    <property type="protein sequence ID" value="QTA78221.1"/>
    <property type="molecule type" value="Genomic_DNA"/>
</dbReference>
<keyword evidence="3 6" id="KW-0812">Transmembrane</keyword>